<proteinExistence type="predicted"/>
<comment type="caution">
    <text evidence="1">The sequence shown here is derived from an EMBL/GenBank/DDBJ whole genome shotgun (WGS) entry which is preliminary data.</text>
</comment>
<name>A0ACA8ZQ73_9GAMM</name>
<dbReference type="EMBL" id="CAESAP020000185">
    <property type="protein sequence ID" value="CAB5501057.1"/>
    <property type="molecule type" value="Genomic_DNA"/>
</dbReference>
<protein>
    <submittedName>
        <fullName evidence="1">Uncharacterized protein</fullName>
    </submittedName>
</protein>
<sequence>MKNQETLKDIQQQIQSQHAQNTEKYQDLRQDILDDRKHSINGWASTFLFVFSVVSVFMYIENKELQQKAEISLGNIKKYEKDAKHGLETIQALPRNPKQKLTKEAKQGVEKYGTKLQKLMLVARQQKDYKKAIALWQDIITIADYEDDKKSLVGGYFNLGYSYNELKEYQKAINAYKKVIKIEPGDYEAHNNMGDAYLKLKEYQEAIGAYKEVIKFTSGTPVFIYRKLVDIKPDDREVIFADSNQFIGIGIADYAADDTFKTYYNMGIAYRKLKKYQKAIDAYQKAIDIKSDYYMVYNNMGVVYNILEKDQKAIDAFEKAIKIKPDFYEAKRNLNSTLKQSKEQ</sequence>
<evidence type="ECO:0000313" key="1">
    <source>
        <dbReference type="EMBL" id="CAB5501057.1"/>
    </source>
</evidence>
<reference evidence="1" key="1">
    <citation type="submission" date="2020-05" db="EMBL/GenBank/DDBJ databases">
        <authorList>
            <person name="Petersen J."/>
            <person name="Sayavedra L."/>
        </authorList>
    </citation>
    <scope>NUCLEOTIDE SEQUENCE</scope>
    <source>
        <strain evidence="1">B azoricus SOX Menez Gwen</strain>
    </source>
</reference>
<organism evidence="1 2">
    <name type="scientific">Bathymodiolus azoricus thioautotrophic gill symbiont</name>
    <dbReference type="NCBI Taxonomy" id="235205"/>
    <lineage>
        <taxon>Bacteria</taxon>
        <taxon>Pseudomonadati</taxon>
        <taxon>Pseudomonadota</taxon>
        <taxon>Gammaproteobacteria</taxon>
        <taxon>sulfur-oxidizing symbionts</taxon>
    </lineage>
</organism>
<evidence type="ECO:0000313" key="2">
    <source>
        <dbReference type="Proteomes" id="UP000635628"/>
    </source>
</evidence>
<dbReference type="Proteomes" id="UP000635628">
    <property type="component" value="Unassembled WGS sequence"/>
</dbReference>
<accession>A0ACA8ZQ73</accession>
<gene>
    <name evidence="1" type="ORF">AZO1586R_1205</name>
</gene>
<keyword evidence="2" id="KW-1185">Reference proteome</keyword>